<protein>
    <submittedName>
        <fullName evidence="1">Uncharacterized protein</fullName>
    </submittedName>
</protein>
<gene>
    <name evidence="1" type="ORF">ENT43_03045</name>
</gene>
<organism evidence="1">
    <name type="scientific">candidate division CPR3 bacterium</name>
    <dbReference type="NCBI Taxonomy" id="2268181"/>
    <lineage>
        <taxon>Bacteria</taxon>
        <taxon>Bacteria division CPR3</taxon>
    </lineage>
</organism>
<dbReference type="EMBL" id="DSYQ01000014">
    <property type="protein sequence ID" value="HGT71208.1"/>
    <property type="molecule type" value="Genomic_DNA"/>
</dbReference>
<name>A0A7C4M136_UNCC3</name>
<comment type="caution">
    <text evidence="1">The sequence shown here is derived from an EMBL/GenBank/DDBJ whole genome shotgun (WGS) entry which is preliminary data.</text>
</comment>
<accession>A0A7C4M136</accession>
<evidence type="ECO:0000313" key="1">
    <source>
        <dbReference type="EMBL" id="HGT71208.1"/>
    </source>
</evidence>
<dbReference type="AlphaFoldDB" id="A0A7C4M136"/>
<proteinExistence type="predicted"/>
<sequence>MKAIKNSSKNMRAPFFHSSGSYIDRDRLIFLYTYSYAFTRIFKSTGNTKLIRAGFSDFETNRVHPKGIENTARYVMWMFRVCGVNLYNFNFPKDFFKGKKPTNERDERNKIFFEIEHLARNNKKEALKLISFEFDPVEANEKTSQYLEQYLEKIINNTIIAPVHYKAFKKQKEEIIAKIKEKYHETEKDHILFELKEIKKPETINFIEVFLILEKEDYLKITRFDDETYDAVFFIIGNKLKEKFLKEDENDITSFSIESSQKPIPHQKEDNWYFELRCPDSMELILITNILDKNNLTSYLVGKPQIGSPANEFFEYLEINYFEKGKNKGTIKIGVKSELNLGVDIDTMLSNYEIKGYLKKIFFKISSQNKKNLFIINFDNCVTKKNLLPRHIEDIRKQVGKLKKLDIC</sequence>
<reference evidence="1" key="1">
    <citation type="journal article" date="2020" name="mSystems">
        <title>Genome- and Community-Level Interaction Insights into Carbon Utilization and Element Cycling Functions of Hydrothermarchaeota in Hydrothermal Sediment.</title>
        <authorList>
            <person name="Zhou Z."/>
            <person name="Liu Y."/>
            <person name="Xu W."/>
            <person name="Pan J."/>
            <person name="Luo Z.H."/>
            <person name="Li M."/>
        </authorList>
    </citation>
    <scope>NUCLEOTIDE SEQUENCE [LARGE SCALE GENOMIC DNA]</scope>
    <source>
        <strain evidence="1">SpSt-579</strain>
    </source>
</reference>